<reference evidence="2 3" key="1">
    <citation type="submission" date="2020-02" db="EMBL/GenBank/DDBJ databases">
        <title>Genome sequencing for Draconibacterium sp. strain M1.</title>
        <authorList>
            <person name="Park S.-J."/>
        </authorList>
    </citation>
    <scope>NUCLEOTIDE SEQUENCE [LARGE SCALE GENOMIC DNA]</scope>
    <source>
        <strain evidence="2 3">M1</strain>
    </source>
</reference>
<accession>A0A6C0RJC8</accession>
<evidence type="ECO:0000313" key="3">
    <source>
        <dbReference type="Proteomes" id="UP000474630"/>
    </source>
</evidence>
<proteinExistence type="predicted"/>
<organism evidence="2 3">
    <name type="scientific">Draconibacterium halophilum</name>
    <dbReference type="NCBI Taxonomy" id="2706887"/>
    <lineage>
        <taxon>Bacteria</taxon>
        <taxon>Pseudomonadati</taxon>
        <taxon>Bacteroidota</taxon>
        <taxon>Bacteroidia</taxon>
        <taxon>Marinilabiliales</taxon>
        <taxon>Prolixibacteraceae</taxon>
        <taxon>Draconibacterium</taxon>
    </lineage>
</organism>
<feature type="chain" id="PRO_5025342833" description="DUF3996 domain-containing protein" evidence="1">
    <location>
        <begin position="22"/>
        <end position="165"/>
    </location>
</feature>
<dbReference type="RefSeq" id="WP_163348243.1">
    <property type="nucleotide sequence ID" value="NZ_CP048409.1"/>
</dbReference>
<sequence length="165" mass="17907">MNTKRFVLIVLLLFGSGVAMAQYDFAVGLRSGGTSGLTLKKNNGSSAVEGIVGFWHHGFSLTGLWEKQQSAFNEPGFNWFYGFGGHVAFYGDRFDGRGTAGWYDHPHDIDDGDFGIGIDGIVGLEYKIPNVPLAIDISLKPYMELVSEGGVFFSPDPGIGLKFAF</sequence>
<dbReference type="EMBL" id="CP048409">
    <property type="protein sequence ID" value="QIA09271.1"/>
    <property type="molecule type" value="Genomic_DNA"/>
</dbReference>
<evidence type="ECO:0000256" key="1">
    <source>
        <dbReference type="SAM" id="SignalP"/>
    </source>
</evidence>
<evidence type="ECO:0000313" key="2">
    <source>
        <dbReference type="EMBL" id="QIA09271.1"/>
    </source>
</evidence>
<keyword evidence="3" id="KW-1185">Reference proteome</keyword>
<name>A0A6C0RJC8_9BACT</name>
<evidence type="ECO:0008006" key="4">
    <source>
        <dbReference type="Google" id="ProtNLM"/>
    </source>
</evidence>
<feature type="signal peptide" evidence="1">
    <location>
        <begin position="1"/>
        <end position="21"/>
    </location>
</feature>
<keyword evidence="1" id="KW-0732">Signal</keyword>
<dbReference type="Proteomes" id="UP000474630">
    <property type="component" value="Chromosome"/>
</dbReference>
<dbReference type="KEGG" id="drc:G0Q07_16825"/>
<gene>
    <name evidence="2" type="ORF">G0Q07_16825</name>
</gene>
<dbReference type="AlphaFoldDB" id="A0A6C0RJC8"/>
<protein>
    <recommendedName>
        <fullName evidence="4">DUF3996 domain-containing protein</fullName>
    </recommendedName>
</protein>